<feature type="region of interest" description="Disordered" evidence="7">
    <location>
        <begin position="1"/>
        <end position="56"/>
    </location>
</feature>
<dbReference type="PROSITE" id="PS50039">
    <property type="entry name" value="FORK_HEAD_3"/>
    <property type="match status" value="1"/>
</dbReference>
<evidence type="ECO:0000256" key="3">
    <source>
        <dbReference type="ARBA" id="ARBA00023125"/>
    </source>
</evidence>
<feature type="region of interest" description="Disordered" evidence="7">
    <location>
        <begin position="329"/>
        <end position="385"/>
    </location>
</feature>
<evidence type="ECO:0000256" key="5">
    <source>
        <dbReference type="ARBA" id="ARBA00023242"/>
    </source>
</evidence>
<dbReference type="InterPro" id="IPR036388">
    <property type="entry name" value="WH-like_DNA-bd_sf"/>
</dbReference>
<keyword evidence="3 6" id="KW-0238">DNA-binding</keyword>
<dbReference type="Pfam" id="PF00250">
    <property type="entry name" value="Forkhead"/>
    <property type="match status" value="1"/>
</dbReference>
<feature type="compositionally biased region" description="Polar residues" evidence="7">
    <location>
        <begin position="16"/>
        <end position="40"/>
    </location>
</feature>
<keyword evidence="4" id="KW-0804">Transcription</keyword>
<reference evidence="11" key="2">
    <citation type="submission" date="2020-04" db="EMBL/GenBank/DDBJ databases">
        <authorList>
            <consortium name="NCBI Genome Project"/>
        </authorList>
    </citation>
    <scope>NUCLEOTIDE SEQUENCE</scope>
    <source>
        <strain evidence="11">CBS 781.70</strain>
    </source>
</reference>
<comment type="subcellular location">
    <subcellularLocation>
        <location evidence="1 6">Nucleus</location>
    </subcellularLocation>
</comment>
<feature type="compositionally biased region" description="Basic residues" evidence="7">
    <location>
        <begin position="335"/>
        <end position="353"/>
    </location>
</feature>
<dbReference type="GO" id="GO:0000978">
    <property type="term" value="F:RNA polymerase II cis-regulatory region sequence-specific DNA binding"/>
    <property type="evidence" value="ECO:0007669"/>
    <property type="project" value="TreeGrafter"/>
</dbReference>
<dbReference type="GO" id="GO:0005634">
    <property type="term" value="C:nucleus"/>
    <property type="evidence" value="ECO:0007669"/>
    <property type="project" value="UniProtKB-SubCell"/>
</dbReference>
<evidence type="ECO:0000256" key="7">
    <source>
        <dbReference type="SAM" id="MobiDB-lite"/>
    </source>
</evidence>
<keyword evidence="2" id="KW-0805">Transcription regulation</keyword>
<evidence type="ECO:0000256" key="4">
    <source>
        <dbReference type="ARBA" id="ARBA00023163"/>
    </source>
</evidence>
<evidence type="ECO:0000313" key="9">
    <source>
        <dbReference type="EMBL" id="KAF1816640.1"/>
    </source>
</evidence>
<feature type="region of interest" description="Disordered" evidence="7">
    <location>
        <begin position="165"/>
        <end position="244"/>
    </location>
</feature>
<dbReference type="RefSeq" id="XP_033538271.1">
    <property type="nucleotide sequence ID" value="XM_033673774.1"/>
</dbReference>
<accession>A0A6G1GFL3</accession>
<dbReference type="Gene3D" id="1.10.10.10">
    <property type="entry name" value="Winged helix-like DNA-binding domain superfamily/Winged helix DNA-binding domain"/>
    <property type="match status" value="1"/>
</dbReference>
<dbReference type="OrthoDB" id="5954824at2759"/>
<proteinExistence type="predicted"/>
<evidence type="ECO:0000256" key="2">
    <source>
        <dbReference type="ARBA" id="ARBA00023015"/>
    </source>
</evidence>
<dbReference type="EMBL" id="ML975150">
    <property type="protein sequence ID" value="KAF1816640.1"/>
    <property type="molecule type" value="Genomic_DNA"/>
</dbReference>
<feature type="domain" description="Fork-head" evidence="8">
    <location>
        <begin position="244"/>
        <end position="341"/>
    </location>
</feature>
<evidence type="ECO:0000256" key="1">
    <source>
        <dbReference type="ARBA" id="ARBA00004123"/>
    </source>
</evidence>
<feature type="compositionally biased region" description="Pro residues" evidence="7">
    <location>
        <begin position="430"/>
        <end position="443"/>
    </location>
</feature>
<organism evidence="9">
    <name type="scientific">Eremomyces bilateralis CBS 781.70</name>
    <dbReference type="NCBI Taxonomy" id="1392243"/>
    <lineage>
        <taxon>Eukaryota</taxon>
        <taxon>Fungi</taxon>
        <taxon>Dikarya</taxon>
        <taxon>Ascomycota</taxon>
        <taxon>Pezizomycotina</taxon>
        <taxon>Dothideomycetes</taxon>
        <taxon>Dothideomycetes incertae sedis</taxon>
        <taxon>Eremomycetales</taxon>
        <taxon>Eremomycetaceae</taxon>
        <taxon>Eremomyces</taxon>
    </lineage>
</organism>
<name>A0A6G1GFL3_9PEZI</name>
<dbReference type="GO" id="GO:0000981">
    <property type="term" value="F:DNA-binding transcription factor activity, RNA polymerase II-specific"/>
    <property type="evidence" value="ECO:0007669"/>
    <property type="project" value="TreeGrafter"/>
</dbReference>
<evidence type="ECO:0000313" key="11">
    <source>
        <dbReference type="RefSeq" id="XP_033538271.1"/>
    </source>
</evidence>
<gene>
    <name evidence="9 11" type="ORF">P152DRAFT_131005</name>
</gene>
<reference evidence="9 11" key="1">
    <citation type="submission" date="2020-01" db="EMBL/GenBank/DDBJ databases">
        <authorList>
            <consortium name="DOE Joint Genome Institute"/>
            <person name="Haridas S."/>
            <person name="Albert R."/>
            <person name="Binder M."/>
            <person name="Bloem J."/>
            <person name="Labutti K."/>
            <person name="Salamov A."/>
            <person name="Andreopoulos B."/>
            <person name="Baker S.E."/>
            <person name="Barry K."/>
            <person name="Bills G."/>
            <person name="Bluhm B.H."/>
            <person name="Cannon C."/>
            <person name="Castanera R."/>
            <person name="Culley D.E."/>
            <person name="Daum C."/>
            <person name="Ezra D."/>
            <person name="Gonzalez J.B."/>
            <person name="Henrissat B."/>
            <person name="Kuo A."/>
            <person name="Liang C."/>
            <person name="Lipzen A."/>
            <person name="Lutzoni F."/>
            <person name="Magnuson J."/>
            <person name="Mondo S."/>
            <person name="Nolan M."/>
            <person name="Ohm R."/>
            <person name="Pangilinan J."/>
            <person name="Park H.-J."/>
            <person name="Ramirez L."/>
            <person name="Alfaro M."/>
            <person name="Sun H."/>
            <person name="Tritt A."/>
            <person name="Yoshinaga Y."/>
            <person name="Zwiers L.-H."/>
            <person name="Turgeon B.G."/>
            <person name="Goodwin S.B."/>
            <person name="Spatafora J.W."/>
            <person name="Crous P.W."/>
            <person name="Grigoriev I.V."/>
        </authorList>
    </citation>
    <scope>NUCLEOTIDE SEQUENCE</scope>
    <source>
        <strain evidence="9 11">CBS 781.70</strain>
    </source>
</reference>
<dbReference type="Proteomes" id="UP000504638">
    <property type="component" value="Unplaced"/>
</dbReference>
<sequence>MDSTNAKSWAPDPHMSLSTPHSTQISLQNSNPQLRPSLTPRTMAFPTDDPPTNGADGVQGWEDVFAALPSGVSTMSSFYDCVPKGDPGGPPNTSSSYVPTEEEFLNYTAIPSYASGPTNDVYGARWPSAADVTCPRRFPDLAQRSPFNSVEDSFPPSVYQIQTPEISNIQTDRSSTFPGYLPFDPSASGTVQVKEEYPSPAADEPSSLSPSDGYGTEFKPSAGFTSANAEVKTPPRNGEDSAAEKEEPYAKLIFRALLHAPNHTMILRDIYTWFRQNTDKGKDPDTKGWQNSIRHNLSMNGAFKKVDQPFGDETKKGFMWRLDEDAVREGVKSTTRFRTKQGNKRNGRSHHPAPQRQASGAKGGQATKRNARLRRSGKLDRMDEVPSLNMTNPAYRYSYPHGLPQVDLPSQPSFAYDAHDLLFTTSTPPLTAPSPYYTPPSQPSPYHEDPGMVASRPQTSAAATDERTPPTPVSSVFGEHKFSPAALDGSAAASPIHEGINEGIHALEFKLKPGEPLFYDSPPSDTNSPVTPQSLDWQMDLASMVPSTFDPPLCHDDFNRWL</sequence>
<dbReference type="PANTHER" id="PTHR45881:SF5">
    <property type="entry name" value="FORK-HEAD DOMAIN-CONTAINING PROTEIN"/>
    <property type="match status" value="1"/>
</dbReference>
<dbReference type="GeneID" id="54414344"/>
<keyword evidence="10" id="KW-1185">Reference proteome</keyword>
<dbReference type="SMART" id="SM00339">
    <property type="entry name" value="FH"/>
    <property type="match status" value="1"/>
</dbReference>
<dbReference type="InterPro" id="IPR030456">
    <property type="entry name" value="TF_fork_head_CS_2"/>
</dbReference>
<keyword evidence="5 6" id="KW-0539">Nucleus</keyword>
<evidence type="ECO:0000256" key="6">
    <source>
        <dbReference type="PROSITE-ProRule" id="PRU00089"/>
    </source>
</evidence>
<dbReference type="InterPro" id="IPR001766">
    <property type="entry name" value="Fork_head_dom"/>
</dbReference>
<dbReference type="SUPFAM" id="SSF46785">
    <property type="entry name" value="Winged helix' DNA-binding domain"/>
    <property type="match status" value="1"/>
</dbReference>
<dbReference type="InterPro" id="IPR036390">
    <property type="entry name" value="WH_DNA-bd_sf"/>
</dbReference>
<dbReference type="PANTHER" id="PTHR45881">
    <property type="entry name" value="CHECKPOINT SUPPRESSOR 1-LIKE, ISOFORM A-RELATED"/>
    <property type="match status" value="1"/>
</dbReference>
<dbReference type="AlphaFoldDB" id="A0A6G1GFL3"/>
<reference evidence="11" key="3">
    <citation type="submission" date="2025-04" db="UniProtKB">
        <authorList>
            <consortium name="RefSeq"/>
        </authorList>
    </citation>
    <scope>IDENTIFICATION</scope>
    <source>
        <strain evidence="11">CBS 781.70</strain>
    </source>
</reference>
<feature type="DNA-binding region" description="Fork-head" evidence="6">
    <location>
        <begin position="244"/>
        <end position="341"/>
    </location>
</feature>
<protein>
    <recommendedName>
        <fullName evidence="8">Fork-head domain-containing protein</fullName>
    </recommendedName>
</protein>
<feature type="compositionally biased region" description="Polar residues" evidence="7">
    <location>
        <begin position="165"/>
        <end position="177"/>
    </location>
</feature>
<feature type="region of interest" description="Disordered" evidence="7">
    <location>
        <begin position="427"/>
        <end position="473"/>
    </location>
</feature>
<evidence type="ECO:0000313" key="10">
    <source>
        <dbReference type="Proteomes" id="UP000504638"/>
    </source>
</evidence>
<evidence type="ECO:0000259" key="8">
    <source>
        <dbReference type="PROSITE" id="PS50039"/>
    </source>
</evidence>
<dbReference type="PROSITE" id="PS00658">
    <property type="entry name" value="FORK_HEAD_2"/>
    <property type="match status" value="1"/>
</dbReference>